<dbReference type="InterPro" id="IPR033140">
    <property type="entry name" value="Lipase_GDXG_put_SER_AS"/>
</dbReference>
<evidence type="ECO:0000313" key="6">
    <source>
        <dbReference type="Proteomes" id="UP001164929"/>
    </source>
</evidence>
<accession>A0AAD6PW10</accession>
<dbReference type="Gene3D" id="3.40.50.1820">
    <property type="entry name" value="alpha/beta hydrolase"/>
    <property type="match status" value="1"/>
</dbReference>
<keyword evidence="3" id="KW-0732">Signal</keyword>
<feature type="domain" description="Alpha/beta hydrolase fold-3" evidence="4">
    <location>
        <begin position="306"/>
        <end position="524"/>
    </location>
</feature>
<evidence type="ECO:0000256" key="1">
    <source>
        <dbReference type="ARBA" id="ARBA00010515"/>
    </source>
</evidence>
<proteinExistence type="inferred from homology"/>
<organism evidence="5 6">
    <name type="scientific">Populus alba x Populus x berolinensis</name>
    <dbReference type="NCBI Taxonomy" id="444605"/>
    <lineage>
        <taxon>Eukaryota</taxon>
        <taxon>Viridiplantae</taxon>
        <taxon>Streptophyta</taxon>
        <taxon>Embryophyta</taxon>
        <taxon>Tracheophyta</taxon>
        <taxon>Spermatophyta</taxon>
        <taxon>Magnoliopsida</taxon>
        <taxon>eudicotyledons</taxon>
        <taxon>Gunneridae</taxon>
        <taxon>Pentapetalae</taxon>
        <taxon>rosids</taxon>
        <taxon>fabids</taxon>
        <taxon>Malpighiales</taxon>
        <taxon>Salicaceae</taxon>
        <taxon>Saliceae</taxon>
        <taxon>Populus</taxon>
    </lineage>
</organism>
<keyword evidence="6" id="KW-1185">Reference proteome</keyword>
<reference evidence="5" key="1">
    <citation type="journal article" date="2023" name="Mol. Ecol. Resour.">
        <title>Chromosome-level genome assembly of a triploid poplar Populus alba 'Berolinensis'.</title>
        <authorList>
            <person name="Chen S."/>
            <person name="Yu Y."/>
            <person name="Wang X."/>
            <person name="Wang S."/>
            <person name="Zhang T."/>
            <person name="Zhou Y."/>
            <person name="He R."/>
            <person name="Meng N."/>
            <person name="Wang Y."/>
            <person name="Liu W."/>
            <person name="Liu Z."/>
            <person name="Liu J."/>
            <person name="Guo Q."/>
            <person name="Huang H."/>
            <person name="Sederoff R.R."/>
            <person name="Wang G."/>
            <person name="Qu G."/>
            <person name="Chen S."/>
        </authorList>
    </citation>
    <scope>NUCLEOTIDE SEQUENCE</scope>
    <source>
        <strain evidence="5">SC-2020</strain>
    </source>
</reference>
<comment type="caution">
    <text evidence="5">The sequence shown here is derived from an EMBL/GenBank/DDBJ whole genome shotgun (WGS) entry which is preliminary data.</text>
</comment>
<evidence type="ECO:0000256" key="3">
    <source>
        <dbReference type="SAM" id="SignalP"/>
    </source>
</evidence>
<dbReference type="InterPro" id="IPR013094">
    <property type="entry name" value="AB_hydrolase_3"/>
</dbReference>
<dbReference type="InterPro" id="IPR050466">
    <property type="entry name" value="Carboxylest/Gibb_receptor"/>
</dbReference>
<evidence type="ECO:0000313" key="5">
    <source>
        <dbReference type="EMBL" id="KAJ6969714.1"/>
    </source>
</evidence>
<dbReference type="PANTHER" id="PTHR23024">
    <property type="entry name" value="ARYLACETAMIDE DEACETYLASE"/>
    <property type="match status" value="1"/>
</dbReference>
<sequence>MKTTVMLLLSDWATLSRGPVSNFPSVLLVLLLWLLLTWCGEAGDERLTDPCSFSALRLRFESKGKAGNAVFLLSPLLPPGSLSSGFSLSFCSRFFVPPPGFFFASGAPPVCFLRPAFYKARDLRKTITSTYGIVAIVAEDMVTFWIGCTGIFLLNRLPPCETEGMKNTTSKRAIIEDSLSHTIPDQSCASPYHFALLYQVGSQPFASSHPLLSSRSTTSKNSPFLIRSRLSMDSTIPEVAYDYSPFLRIYKDGHVERLSGTDIVPSGLDPKTNVLSKDAVYSPELNLSSRLYRPHNTNPDKKLPVLVYYHGGGFCIENPFNFRYHGHLNNLVAVSNVIAISVDYRLAPEHPLPIAYDDSWTALKWVASHVNGDGPEEWLNSQADFGRVFLAGDSAGANLAHQAAMRYGQEKLSGIDLTGVILVHPYFWGKEPIGTEGENLESKSRIDAIWNFVCPTSSGLDDPLINPLVDPRLDSLGGDRLLVIIGGKDFLRERGWHYYERLSKGGWEGAAEIVEGNDDEHVFHLNDPTCENAVALLKRIASFINKDEA</sequence>
<protein>
    <recommendedName>
        <fullName evidence="4">Alpha/beta hydrolase fold-3 domain-containing protein</fullName>
    </recommendedName>
</protein>
<comment type="similarity">
    <text evidence="1">Belongs to the 'GDXG' lipolytic enzyme family.</text>
</comment>
<evidence type="ECO:0000259" key="4">
    <source>
        <dbReference type="Pfam" id="PF07859"/>
    </source>
</evidence>
<dbReference type="Proteomes" id="UP001164929">
    <property type="component" value="Chromosome 15"/>
</dbReference>
<dbReference type="AlphaFoldDB" id="A0AAD6PW10"/>
<dbReference type="InterPro" id="IPR029058">
    <property type="entry name" value="AB_hydrolase_fold"/>
</dbReference>
<dbReference type="SUPFAM" id="SSF53474">
    <property type="entry name" value="alpha/beta-Hydrolases"/>
    <property type="match status" value="1"/>
</dbReference>
<dbReference type="PROSITE" id="PS01174">
    <property type="entry name" value="LIPASE_GDXG_SER"/>
    <property type="match status" value="1"/>
</dbReference>
<evidence type="ECO:0000256" key="2">
    <source>
        <dbReference type="PROSITE-ProRule" id="PRU10038"/>
    </source>
</evidence>
<feature type="signal peptide" evidence="3">
    <location>
        <begin position="1"/>
        <end position="42"/>
    </location>
</feature>
<feature type="chain" id="PRO_5042211450" description="Alpha/beta hydrolase fold-3 domain-containing protein" evidence="3">
    <location>
        <begin position="43"/>
        <end position="549"/>
    </location>
</feature>
<dbReference type="Pfam" id="PF07859">
    <property type="entry name" value="Abhydrolase_3"/>
    <property type="match status" value="1"/>
</dbReference>
<gene>
    <name evidence="5" type="ORF">NC653_034300</name>
</gene>
<dbReference type="GO" id="GO:0016787">
    <property type="term" value="F:hydrolase activity"/>
    <property type="evidence" value="ECO:0007669"/>
    <property type="project" value="InterPro"/>
</dbReference>
<feature type="active site" evidence="2">
    <location>
        <position position="394"/>
    </location>
</feature>
<name>A0AAD6PW10_9ROSI</name>
<dbReference type="EMBL" id="JAQIZT010000015">
    <property type="protein sequence ID" value="KAJ6969714.1"/>
    <property type="molecule type" value="Genomic_DNA"/>
</dbReference>
<dbReference type="PANTHER" id="PTHR23024:SF467">
    <property type="entry name" value="CARBOXYLESTERASE 12-RELATED"/>
    <property type="match status" value="1"/>
</dbReference>